<evidence type="ECO:0000256" key="1">
    <source>
        <dbReference type="SAM" id="MobiDB-lite"/>
    </source>
</evidence>
<dbReference type="EMBL" id="HM003311">
    <property type="protein sequence ID" value="AEC11016.1"/>
    <property type="molecule type" value="mRNA"/>
</dbReference>
<feature type="non-terminal residue" evidence="2">
    <location>
        <position position="1"/>
    </location>
</feature>
<organism evidence="2">
    <name type="scientific">Camellia sinensis</name>
    <name type="common">Tea plant</name>
    <name type="synonym">Thea sinensis</name>
    <dbReference type="NCBI Taxonomy" id="4442"/>
    <lineage>
        <taxon>Eukaryota</taxon>
        <taxon>Viridiplantae</taxon>
        <taxon>Streptophyta</taxon>
        <taxon>Embryophyta</taxon>
        <taxon>Tracheophyta</taxon>
        <taxon>Spermatophyta</taxon>
        <taxon>Magnoliopsida</taxon>
        <taxon>eudicotyledons</taxon>
        <taxon>Gunneridae</taxon>
        <taxon>Pentapetalae</taxon>
        <taxon>asterids</taxon>
        <taxon>Ericales</taxon>
        <taxon>Theaceae</taxon>
        <taxon>Camellia</taxon>
    </lineage>
</organism>
<reference evidence="2" key="1">
    <citation type="journal article" date="2013" name="Appl. Biochem. Biotechnol.">
        <title>Analysis of dormant bud (Banjhi) specific transcriptome of tea (Camellia sinensis (L.) O. Kuntze) from cDNA library revealed dormancy-related genes.</title>
        <authorList>
            <person name="Thirugnanasambantham K."/>
            <person name="Prabu G."/>
            <person name="Palanisamy S."/>
            <person name="Chandrabose S.R."/>
            <person name="Mandal A.K."/>
        </authorList>
    </citation>
    <scope>NUCLEOTIDE SEQUENCE</scope>
</reference>
<feature type="compositionally biased region" description="Basic and acidic residues" evidence="1">
    <location>
        <begin position="24"/>
        <end position="42"/>
    </location>
</feature>
<sequence length="62" mass="6903">DQAQEQRARTSRALGRIDPCKCSPDHMEGAVEKEKPFKKEPECPLEASKSRKSQALRSGASF</sequence>
<feature type="region of interest" description="Disordered" evidence="1">
    <location>
        <begin position="24"/>
        <end position="62"/>
    </location>
</feature>
<dbReference type="GO" id="GO:0005840">
    <property type="term" value="C:ribosome"/>
    <property type="evidence" value="ECO:0007669"/>
    <property type="project" value="UniProtKB-KW"/>
</dbReference>
<keyword evidence="2" id="KW-0689">Ribosomal protein</keyword>
<feature type="compositionally biased region" description="Polar residues" evidence="1">
    <location>
        <begin position="53"/>
        <end position="62"/>
    </location>
</feature>
<accession>F4YFF5</accession>
<evidence type="ECO:0000313" key="2">
    <source>
        <dbReference type="EMBL" id="AEC11016.1"/>
    </source>
</evidence>
<name>F4YFF5_CAMSI</name>
<protein>
    <submittedName>
        <fullName evidence="2">60S ribosomal protein L17</fullName>
    </submittedName>
</protein>
<keyword evidence="2" id="KW-0687">Ribonucleoprotein</keyword>
<dbReference type="AlphaFoldDB" id="F4YFF5"/>
<proteinExistence type="evidence at transcript level"/>